<dbReference type="RefSeq" id="WP_330975402.1">
    <property type="nucleotide sequence ID" value="NZ_JAZGLY010000007.1"/>
</dbReference>
<organism evidence="6 7">
    <name type="scientific">Niabella digestorum</name>
    <dbReference type="NCBI Taxonomy" id="3117701"/>
    <lineage>
        <taxon>Bacteria</taxon>
        <taxon>Pseudomonadati</taxon>
        <taxon>Bacteroidota</taxon>
        <taxon>Chitinophagia</taxon>
        <taxon>Chitinophagales</taxon>
        <taxon>Chitinophagaceae</taxon>
        <taxon>Niabella</taxon>
    </lineage>
</organism>
<evidence type="ECO:0000256" key="1">
    <source>
        <dbReference type="ARBA" id="ARBA00023015"/>
    </source>
</evidence>
<reference evidence="6 7" key="1">
    <citation type="submission" date="2024-01" db="EMBL/GenBank/DDBJ databases">
        <title>Niabella digestum sp. nov., isolated from waste digestion system.</title>
        <authorList>
            <person name="Zhang L."/>
        </authorList>
    </citation>
    <scope>NUCLEOTIDE SEQUENCE [LARGE SCALE GENOMIC DNA]</scope>
    <source>
        <strain evidence="6 7">A18</strain>
    </source>
</reference>
<protein>
    <submittedName>
        <fullName evidence="6">TetR/AcrR family transcriptional regulator</fullName>
    </submittedName>
</protein>
<comment type="caution">
    <text evidence="6">The sequence shown here is derived from an EMBL/GenBank/DDBJ whole genome shotgun (WGS) entry which is preliminary data.</text>
</comment>
<dbReference type="Gene3D" id="1.10.357.10">
    <property type="entry name" value="Tetracycline Repressor, domain 2"/>
    <property type="match status" value="1"/>
</dbReference>
<dbReference type="InterPro" id="IPR011075">
    <property type="entry name" value="TetR_C"/>
</dbReference>
<keyword evidence="2 4" id="KW-0238">DNA-binding</keyword>
<dbReference type="InterPro" id="IPR009057">
    <property type="entry name" value="Homeodomain-like_sf"/>
</dbReference>
<dbReference type="SUPFAM" id="SSF48498">
    <property type="entry name" value="Tetracyclin repressor-like, C-terminal domain"/>
    <property type="match status" value="1"/>
</dbReference>
<name>A0ABU7RJP4_9BACT</name>
<evidence type="ECO:0000256" key="4">
    <source>
        <dbReference type="PROSITE-ProRule" id="PRU00335"/>
    </source>
</evidence>
<dbReference type="Pfam" id="PF16925">
    <property type="entry name" value="TetR_C_13"/>
    <property type="match status" value="1"/>
</dbReference>
<sequence>MMSKSEKTRKFIIEQTAPLFNVRGYAGTSLNDVMLATGLSKGCIYGNFENKDAIALAAFEYNHQRVTDHMKNRILATDNSIERLLVYPRTYRQFFRYPYLQAGCPILNTATEADDTHPQLRERAAAALDFWKKSIENQIKRGISRGEICTSTNPTQIAVLMIAIIEGALMQAKLTQRTRELKIAMDYLEKMILGLKA</sequence>
<dbReference type="SUPFAM" id="SSF46689">
    <property type="entry name" value="Homeodomain-like"/>
    <property type="match status" value="1"/>
</dbReference>
<dbReference type="Pfam" id="PF00440">
    <property type="entry name" value="TetR_N"/>
    <property type="match status" value="1"/>
</dbReference>
<dbReference type="EMBL" id="JAZGLY010000007">
    <property type="protein sequence ID" value="MEE6187997.1"/>
    <property type="molecule type" value="Genomic_DNA"/>
</dbReference>
<accession>A0ABU7RJP4</accession>
<evidence type="ECO:0000256" key="2">
    <source>
        <dbReference type="ARBA" id="ARBA00023125"/>
    </source>
</evidence>
<keyword evidence="7" id="KW-1185">Reference proteome</keyword>
<feature type="DNA-binding region" description="H-T-H motif" evidence="4">
    <location>
        <begin position="29"/>
        <end position="48"/>
    </location>
</feature>
<dbReference type="PANTHER" id="PTHR47506:SF3">
    <property type="entry name" value="HTH-TYPE TRANSCRIPTIONAL REGULATOR LMRA"/>
    <property type="match status" value="1"/>
</dbReference>
<evidence type="ECO:0000313" key="7">
    <source>
        <dbReference type="Proteomes" id="UP001357452"/>
    </source>
</evidence>
<dbReference type="InterPro" id="IPR001647">
    <property type="entry name" value="HTH_TetR"/>
</dbReference>
<evidence type="ECO:0000313" key="6">
    <source>
        <dbReference type="EMBL" id="MEE6187997.1"/>
    </source>
</evidence>
<gene>
    <name evidence="6" type="ORF">V2H41_12010</name>
</gene>
<dbReference type="PANTHER" id="PTHR47506">
    <property type="entry name" value="TRANSCRIPTIONAL REGULATORY PROTEIN"/>
    <property type="match status" value="1"/>
</dbReference>
<evidence type="ECO:0000259" key="5">
    <source>
        <dbReference type="PROSITE" id="PS50977"/>
    </source>
</evidence>
<dbReference type="Proteomes" id="UP001357452">
    <property type="component" value="Unassembled WGS sequence"/>
</dbReference>
<feature type="domain" description="HTH tetR-type" evidence="5">
    <location>
        <begin position="6"/>
        <end position="66"/>
    </location>
</feature>
<dbReference type="PROSITE" id="PS50977">
    <property type="entry name" value="HTH_TETR_2"/>
    <property type="match status" value="1"/>
</dbReference>
<dbReference type="InterPro" id="IPR036271">
    <property type="entry name" value="Tet_transcr_reg_TetR-rel_C_sf"/>
</dbReference>
<keyword evidence="3" id="KW-0804">Transcription</keyword>
<proteinExistence type="predicted"/>
<keyword evidence="1" id="KW-0805">Transcription regulation</keyword>
<evidence type="ECO:0000256" key="3">
    <source>
        <dbReference type="ARBA" id="ARBA00023163"/>
    </source>
</evidence>